<dbReference type="AlphaFoldDB" id="A0A0C1JQY8"/>
<name>A0A0C1JQY8_9BACT</name>
<dbReference type="InterPro" id="IPR021212">
    <property type="entry name" value="DUF2760"/>
</dbReference>
<evidence type="ECO:0000313" key="2">
    <source>
        <dbReference type="EMBL" id="KIC72936.1"/>
    </source>
</evidence>
<sequence>MNNNTVLAFNKGWLFMGFGLAFKAFIKAFKDPQKTEEFLKDNSFTSIEMLDQSHIRLLNYLQQARLIDFLKEDITPFTDAQVGAAVRKIHQGCSQSLEELMTIRPLRDETEGTTVQIPKGYDSSEIKLVGKVRGEAPYTGVVVHRGWKALKRSLPKKTGETITDIICPAEIEVK</sequence>
<feature type="domain" description="DUF2760" evidence="1">
    <location>
        <begin position="52"/>
        <end position="172"/>
    </location>
</feature>
<dbReference type="Proteomes" id="UP000031465">
    <property type="component" value="Unassembled WGS sequence"/>
</dbReference>
<organism evidence="2 3">
    <name type="scientific">Candidatus Protochlamydia amoebophila</name>
    <dbReference type="NCBI Taxonomy" id="362787"/>
    <lineage>
        <taxon>Bacteria</taxon>
        <taxon>Pseudomonadati</taxon>
        <taxon>Chlamydiota</taxon>
        <taxon>Chlamydiia</taxon>
        <taxon>Parachlamydiales</taxon>
        <taxon>Parachlamydiaceae</taxon>
        <taxon>Candidatus Protochlamydia</taxon>
    </lineage>
</organism>
<accession>A0A0C1JQY8</accession>
<proteinExistence type="predicted"/>
<dbReference type="EMBL" id="JSAN01000044">
    <property type="protein sequence ID" value="KIC72936.1"/>
    <property type="molecule type" value="Genomic_DNA"/>
</dbReference>
<dbReference type="Pfam" id="PF10816">
    <property type="entry name" value="DUF2760"/>
    <property type="match status" value="1"/>
</dbReference>
<gene>
    <name evidence="2" type="ORF">DB44_BX00050</name>
</gene>
<protein>
    <recommendedName>
        <fullName evidence="1">DUF2760 domain-containing protein</fullName>
    </recommendedName>
</protein>
<evidence type="ECO:0000313" key="3">
    <source>
        <dbReference type="Proteomes" id="UP000031465"/>
    </source>
</evidence>
<comment type="caution">
    <text evidence="2">The sequence shown here is derived from an EMBL/GenBank/DDBJ whole genome shotgun (WGS) entry which is preliminary data.</text>
</comment>
<reference evidence="2 3" key="1">
    <citation type="journal article" date="2014" name="Mol. Biol. Evol.">
        <title>Massive expansion of Ubiquitination-related gene families within the Chlamydiae.</title>
        <authorList>
            <person name="Domman D."/>
            <person name="Collingro A."/>
            <person name="Lagkouvardos I."/>
            <person name="Gehre L."/>
            <person name="Weinmaier T."/>
            <person name="Rattei T."/>
            <person name="Subtil A."/>
            <person name="Horn M."/>
        </authorList>
    </citation>
    <scope>NUCLEOTIDE SEQUENCE [LARGE SCALE GENOMIC DNA]</scope>
    <source>
        <strain evidence="2 3">EI2</strain>
    </source>
</reference>
<evidence type="ECO:0000259" key="1">
    <source>
        <dbReference type="Pfam" id="PF10816"/>
    </source>
</evidence>
<dbReference type="PATRIC" id="fig|362787.3.peg.663"/>